<reference evidence="1 2" key="1">
    <citation type="submission" date="2016-10" db="EMBL/GenBank/DDBJ databases">
        <authorList>
            <person name="de Groot N.N."/>
        </authorList>
    </citation>
    <scope>NUCLEOTIDE SEQUENCE [LARGE SCALE GENOMIC DNA]</scope>
    <source>
        <strain evidence="1 2">D31d</strain>
    </source>
</reference>
<dbReference type="PROSITE" id="PS51257">
    <property type="entry name" value="PROKAR_LIPOPROTEIN"/>
    <property type="match status" value="1"/>
</dbReference>
<gene>
    <name evidence="1" type="ORF">SAMN05216462_0933</name>
</gene>
<dbReference type="Pfam" id="PF13149">
    <property type="entry name" value="Mfa_like_1"/>
    <property type="match status" value="2"/>
</dbReference>
<dbReference type="RefSeq" id="WP_081352870.1">
    <property type="nucleotide sequence ID" value="NZ_FNRF01000002.1"/>
</dbReference>
<proteinExistence type="predicted"/>
<sequence>MRLRHYLYIVSLAALSACNSEELNTSDTADGEIRLSAATIEGSTAVTTRTITPGSPKALTEGTAIALQVSGTWTKESSSETVVKTPTATAAASTTTANSLTLNPSLYWDDFGTADPANATTGRTSGLTIYGVAIDGVTTAPEVTSWTSLTWDLGAVQTGGISAKDLLLSNNVSGTNTYKFSDSRKQLEFKHVLSKITVNILAGEGFDGKFTNDPVVVLTSNEANSTTNAEWAYTSGTFDVTTGKLDESSLIRNAVTMAQVATAATNYTVTKEALVMPGSTFASDAATIMRINADGNIYYITAEKIRTAIDATDHANGTAYPTKAGKNYIFKVRVNKTGVEVTATVKDWDTVDSEQETPAISFTADVTSSTNTTTGSNLSNDASLKSGDSFSLWMSTDKSSFGSIATTATYNADDSKFVNSPTIYWPNSSTSYYFRALAQKTDTHTLEAVTTTAVSQGTDLLWGTTAAHTGTYSEGSKEYAESAIINPRTGAVPLIFKHAMSNVVVELSTSTDAASAVVLKDAKVTLTNLNTEGTINIADGVISSKTPVEQAFSGKVDDTDHMTSELMMPQTIGNTSKLIVTLADGTTYSLQLNTCTNDASSTAIASWVGGSKYTYKIYLEKEAMKFSVTITGWDPVYGSGNATLDWD</sequence>
<dbReference type="OrthoDB" id="1063121at2"/>
<dbReference type="InterPro" id="IPR025049">
    <property type="entry name" value="Mfa-like_1"/>
</dbReference>
<dbReference type="Gene3D" id="2.60.40.2630">
    <property type="match status" value="2"/>
</dbReference>
<accession>A0A1H3ZUQ8</accession>
<name>A0A1H3ZUQ8_XYLRU</name>
<dbReference type="AlphaFoldDB" id="A0A1H3ZUQ8"/>
<dbReference type="CDD" id="cd13121">
    <property type="entry name" value="BF2867_like_C"/>
    <property type="match status" value="2"/>
</dbReference>
<dbReference type="Proteomes" id="UP000182257">
    <property type="component" value="Unassembled WGS sequence"/>
</dbReference>
<evidence type="ECO:0000313" key="1">
    <source>
        <dbReference type="EMBL" id="SEA27438.1"/>
    </source>
</evidence>
<evidence type="ECO:0000313" key="2">
    <source>
        <dbReference type="Proteomes" id="UP000182257"/>
    </source>
</evidence>
<organism evidence="1 2">
    <name type="scientific">Xylanibacter ruminicola</name>
    <name type="common">Prevotella ruminicola</name>
    <dbReference type="NCBI Taxonomy" id="839"/>
    <lineage>
        <taxon>Bacteria</taxon>
        <taxon>Pseudomonadati</taxon>
        <taxon>Bacteroidota</taxon>
        <taxon>Bacteroidia</taxon>
        <taxon>Bacteroidales</taxon>
        <taxon>Prevotellaceae</taxon>
        <taxon>Xylanibacter</taxon>
    </lineage>
</organism>
<dbReference type="EMBL" id="FNRF01000002">
    <property type="protein sequence ID" value="SEA27438.1"/>
    <property type="molecule type" value="Genomic_DNA"/>
</dbReference>
<protein>
    <submittedName>
        <fullName evidence="1">Fimbrillin-like</fullName>
    </submittedName>
</protein>